<dbReference type="SUPFAM" id="SSF51735">
    <property type="entry name" value="NAD(P)-binding Rossmann-fold domains"/>
    <property type="match status" value="1"/>
</dbReference>
<keyword evidence="4" id="KW-1185">Reference proteome</keyword>
<dbReference type="PANTHER" id="PTHR43669">
    <property type="entry name" value="5-KETO-D-GLUCONATE 5-REDUCTASE"/>
    <property type="match status" value="1"/>
</dbReference>
<dbReference type="Proteomes" id="UP001430848">
    <property type="component" value="Unassembled WGS sequence"/>
</dbReference>
<gene>
    <name evidence="3" type="ORF">SLS63_009542</name>
</gene>
<sequence length="236" mass="24972">MAPSTSDVAVIFGAGSNVGTALAKGFVDAGYRVATVSRSSTSSADASSNPLHIQADISDPAAVTGVFDKVKSAGLEFPSVVIWNAAGLTPPPEPENPLSISDSDLDRDLNIMIKSPYVAAREAVKVWQDREGKDGRKGTFIMTGNLLPKRIPPVALYTSLGIGKSGANFWVGSADGVLKNKGIRFFFADERTKDGGPVGKTPDGESHAKVYLGLVEGKEDLPHYVTFVEGKYHSFD</sequence>
<evidence type="ECO:0000313" key="3">
    <source>
        <dbReference type="EMBL" id="KAK7721636.1"/>
    </source>
</evidence>
<accession>A0ABR1NZK5</accession>
<reference evidence="3 4" key="1">
    <citation type="submission" date="2024-02" db="EMBL/GenBank/DDBJ databases">
        <title>De novo assembly and annotation of 12 fungi associated with fruit tree decline syndrome in Ontario, Canada.</title>
        <authorList>
            <person name="Sulman M."/>
            <person name="Ellouze W."/>
            <person name="Ilyukhin E."/>
        </authorList>
    </citation>
    <scope>NUCLEOTIDE SEQUENCE [LARGE SCALE GENOMIC DNA]</scope>
    <source>
        <strain evidence="3 4">M169</strain>
    </source>
</reference>
<dbReference type="EMBL" id="JAKNSF020000070">
    <property type="protein sequence ID" value="KAK7721636.1"/>
    <property type="molecule type" value="Genomic_DNA"/>
</dbReference>
<organism evidence="3 4">
    <name type="scientific">Diaporthe eres</name>
    <name type="common">Phomopsis oblonga</name>
    <dbReference type="NCBI Taxonomy" id="83184"/>
    <lineage>
        <taxon>Eukaryota</taxon>
        <taxon>Fungi</taxon>
        <taxon>Dikarya</taxon>
        <taxon>Ascomycota</taxon>
        <taxon>Pezizomycotina</taxon>
        <taxon>Sordariomycetes</taxon>
        <taxon>Sordariomycetidae</taxon>
        <taxon>Diaporthales</taxon>
        <taxon>Diaporthaceae</taxon>
        <taxon>Diaporthe</taxon>
        <taxon>Diaporthe eres species complex</taxon>
    </lineage>
</organism>
<proteinExistence type="inferred from homology"/>
<evidence type="ECO:0000256" key="2">
    <source>
        <dbReference type="ARBA" id="ARBA00023002"/>
    </source>
</evidence>
<keyword evidence="2" id="KW-0560">Oxidoreductase</keyword>
<evidence type="ECO:0000256" key="1">
    <source>
        <dbReference type="ARBA" id="ARBA00006484"/>
    </source>
</evidence>
<dbReference type="InterPro" id="IPR036291">
    <property type="entry name" value="NAD(P)-bd_dom_sf"/>
</dbReference>
<comment type="caution">
    <text evidence="3">The sequence shown here is derived from an EMBL/GenBank/DDBJ whole genome shotgun (WGS) entry which is preliminary data.</text>
</comment>
<name>A0ABR1NZK5_DIAER</name>
<dbReference type="CDD" id="cd05233">
    <property type="entry name" value="SDR_c"/>
    <property type="match status" value="1"/>
</dbReference>
<dbReference type="Pfam" id="PF00106">
    <property type="entry name" value="adh_short"/>
    <property type="match status" value="1"/>
</dbReference>
<dbReference type="Gene3D" id="3.40.50.720">
    <property type="entry name" value="NAD(P)-binding Rossmann-like Domain"/>
    <property type="match status" value="1"/>
</dbReference>
<evidence type="ECO:0008006" key="5">
    <source>
        <dbReference type="Google" id="ProtNLM"/>
    </source>
</evidence>
<protein>
    <recommendedName>
        <fullName evidence="5">Short-chain dehydrogenase</fullName>
    </recommendedName>
</protein>
<dbReference type="PANTHER" id="PTHR43669:SF4">
    <property type="entry name" value="SHORT-CHAIN DEHYDROGENASE"/>
    <property type="match status" value="1"/>
</dbReference>
<comment type="similarity">
    <text evidence="1">Belongs to the short-chain dehydrogenases/reductases (SDR) family.</text>
</comment>
<dbReference type="InterPro" id="IPR002347">
    <property type="entry name" value="SDR_fam"/>
</dbReference>
<evidence type="ECO:0000313" key="4">
    <source>
        <dbReference type="Proteomes" id="UP001430848"/>
    </source>
</evidence>